<dbReference type="InParanoid" id="A0A212QRE0"/>
<keyword evidence="5 10" id="KW-1133">Transmembrane helix</keyword>
<evidence type="ECO:0000259" key="11">
    <source>
        <dbReference type="SMART" id="SM00756"/>
    </source>
</evidence>
<dbReference type="PANTHER" id="PTHR34573">
    <property type="entry name" value="VKC DOMAIN-CONTAINING PROTEIN"/>
    <property type="match status" value="1"/>
</dbReference>
<dbReference type="AlphaFoldDB" id="A0A212QRE0"/>
<evidence type="ECO:0000256" key="5">
    <source>
        <dbReference type="ARBA" id="ARBA00022989"/>
    </source>
</evidence>
<dbReference type="Proteomes" id="UP000197025">
    <property type="component" value="Unassembled WGS sequence"/>
</dbReference>
<dbReference type="RefSeq" id="WP_088570719.1">
    <property type="nucleotide sequence ID" value="NZ_FYEK01000020.1"/>
</dbReference>
<dbReference type="OrthoDB" id="9783799at2"/>
<comment type="similarity">
    <text evidence="2">Belongs to the VKOR family.</text>
</comment>
<dbReference type="GO" id="GO:0048038">
    <property type="term" value="F:quinone binding"/>
    <property type="evidence" value="ECO:0007669"/>
    <property type="project" value="UniProtKB-KW"/>
</dbReference>
<keyword evidence="7 10" id="KW-0472">Membrane</keyword>
<dbReference type="GO" id="GO:0016491">
    <property type="term" value="F:oxidoreductase activity"/>
    <property type="evidence" value="ECO:0007669"/>
    <property type="project" value="UniProtKB-KW"/>
</dbReference>
<evidence type="ECO:0000256" key="10">
    <source>
        <dbReference type="SAM" id="Phobius"/>
    </source>
</evidence>
<organism evidence="12 13">
    <name type="scientific">Thermoflexus hugenholtzii JAD2</name>
    <dbReference type="NCBI Taxonomy" id="877466"/>
    <lineage>
        <taxon>Bacteria</taxon>
        <taxon>Bacillati</taxon>
        <taxon>Chloroflexota</taxon>
        <taxon>Thermoflexia</taxon>
        <taxon>Thermoflexales</taxon>
        <taxon>Thermoflexaceae</taxon>
        <taxon>Thermoflexus</taxon>
    </lineage>
</organism>
<keyword evidence="6" id="KW-0560">Oxidoreductase</keyword>
<dbReference type="InterPro" id="IPR044698">
    <property type="entry name" value="VKOR/LTO1"/>
</dbReference>
<keyword evidence="9" id="KW-0676">Redox-active center</keyword>
<evidence type="ECO:0000256" key="8">
    <source>
        <dbReference type="ARBA" id="ARBA00023157"/>
    </source>
</evidence>
<feature type="transmembrane region" description="Helical" evidence="10">
    <location>
        <begin position="65"/>
        <end position="85"/>
    </location>
</feature>
<evidence type="ECO:0000313" key="13">
    <source>
        <dbReference type="Proteomes" id="UP000197025"/>
    </source>
</evidence>
<reference evidence="13" key="1">
    <citation type="submission" date="2017-06" db="EMBL/GenBank/DDBJ databases">
        <authorList>
            <person name="Varghese N."/>
            <person name="Submissions S."/>
        </authorList>
    </citation>
    <scope>NUCLEOTIDE SEQUENCE [LARGE SCALE GENOMIC DNA]</scope>
    <source>
        <strain evidence="13">JAD2</strain>
    </source>
</reference>
<dbReference type="CDD" id="cd12916">
    <property type="entry name" value="VKOR_1"/>
    <property type="match status" value="1"/>
</dbReference>
<evidence type="ECO:0000313" key="12">
    <source>
        <dbReference type="EMBL" id="SNB61957.1"/>
    </source>
</evidence>
<dbReference type="EMBL" id="FYEK01000020">
    <property type="protein sequence ID" value="SNB61957.1"/>
    <property type="molecule type" value="Genomic_DNA"/>
</dbReference>
<dbReference type="InterPro" id="IPR012932">
    <property type="entry name" value="VKOR"/>
</dbReference>
<gene>
    <name evidence="12" type="ORF">SAMN02746019_00028020</name>
</gene>
<keyword evidence="3 10" id="KW-0812">Transmembrane</keyword>
<dbReference type="PANTHER" id="PTHR34573:SF1">
    <property type="entry name" value="VITAMIN K EPOXIDE REDUCTASE DOMAIN-CONTAINING PROTEIN"/>
    <property type="match status" value="1"/>
</dbReference>
<dbReference type="GO" id="GO:0016020">
    <property type="term" value="C:membrane"/>
    <property type="evidence" value="ECO:0007669"/>
    <property type="project" value="UniProtKB-SubCell"/>
</dbReference>
<sequence length="153" mass="16377">MAQARVAAAIDRLALAQIGLALMGAGVAAYLTWAKLQGEGLVCLGFRGCDVVNNSPYAELLGIPVATWGLGAYLALAFLGGLSWVDRASLRPWTVTLSFALALGGWLFSMYLTAIEAFVLHAWCSWCVTSAILITLLLGVCGLRFYQTFREEG</sequence>
<dbReference type="SMART" id="SM00756">
    <property type="entry name" value="VKc"/>
    <property type="match status" value="1"/>
</dbReference>
<dbReference type="InterPro" id="IPR038354">
    <property type="entry name" value="VKOR_sf"/>
</dbReference>
<evidence type="ECO:0000256" key="6">
    <source>
        <dbReference type="ARBA" id="ARBA00023002"/>
    </source>
</evidence>
<keyword evidence="13" id="KW-1185">Reference proteome</keyword>
<evidence type="ECO:0000256" key="3">
    <source>
        <dbReference type="ARBA" id="ARBA00022692"/>
    </source>
</evidence>
<feature type="domain" description="Vitamin K epoxide reductase" evidence="11">
    <location>
        <begin position="13"/>
        <end position="145"/>
    </location>
</feature>
<feature type="transmembrane region" description="Helical" evidence="10">
    <location>
        <begin position="120"/>
        <end position="146"/>
    </location>
</feature>
<evidence type="ECO:0000256" key="7">
    <source>
        <dbReference type="ARBA" id="ARBA00023136"/>
    </source>
</evidence>
<keyword evidence="4" id="KW-0874">Quinone</keyword>
<protein>
    <submittedName>
        <fullName evidence="12">Uncharacterized membrane protein</fullName>
    </submittedName>
</protein>
<evidence type="ECO:0000256" key="1">
    <source>
        <dbReference type="ARBA" id="ARBA00004141"/>
    </source>
</evidence>
<evidence type="ECO:0000256" key="2">
    <source>
        <dbReference type="ARBA" id="ARBA00006214"/>
    </source>
</evidence>
<name>A0A212QRE0_9CHLR</name>
<comment type="subcellular location">
    <subcellularLocation>
        <location evidence="1">Membrane</location>
        <topology evidence="1">Multi-pass membrane protein</topology>
    </subcellularLocation>
</comment>
<dbReference type="Pfam" id="PF07884">
    <property type="entry name" value="VKOR"/>
    <property type="match status" value="1"/>
</dbReference>
<keyword evidence="8" id="KW-1015">Disulfide bond</keyword>
<proteinExistence type="inferred from homology"/>
<feature type="transmembrane region" description="Helical" evidence="10">
    <location>
        <begin position="92"/>
        <end position="114"/>
    </location>
</feature>
<feature type="transmembrane region" description="Helical" evidence="10">
    <location>
        <begin position="12"/>
        <end position="33"/>
    </location>
</feature>
<evidence type="ECO:0000256" key="9">
    <source>
        <dbReference type="ARBA" id="ARBA00023284"/>
    </source>
</evidence>
<evidence type="ECO:0000256" key="4">
    <source>
        <dbReference type="ARBA" id="ARBA00022719"/>
    </source>
</evidence>
<accession>A0A212QRE0</accession>
<dbReference type="Gene3D" id="1.20.1440.130">
    <property type="entry name" value="VKOR domain"/>
    <property type="match status" value="1"/>
</dbReference>